<dbReference type="Proteomes" id="UP001530377">
    <property type="component" value="Unassembled WGS sequence"/>
</dbReference>
<organism evidence="2 3">
    <name type="scientific">Cyclostephanos tholiformis</name>
    <dbReference type="NCBI Taxonomy" id="382380"/>
    <lineage>
        <taxon>Eukaryota</taxon>
        <taxon>Sar</taxon>
        <taxon>Stramenopiles</taxon>
        <taxon>Ochrophyta</taxon>
        <taxon>Bacillariophyta</taxon>
        <taxon>Coscinodiscophyceae</taxon>
        <taxon>Thalassiosirophycidae</taxon>
        <taxon>Stephanodiscales</taxon>
        <taxon>Stephanodiscaceae</taxon>
        <taxon>Cyclostephanos</taxon>
    </lineage>
</organism>
<dbReference type="InterPro" id="IPR011009">
    <property type="entry name" value="Kinase-like_dom_sf"/>
</dbReference>
<accession>A0ABD3SRK0</accession>
<comment type="caution">
    <text evidence="2">The sequence shown here is derived from an EMBL/GenBank/DDBJ whole genome shotgun (WGS) entry which is preliminary data.</text>
</comment>
<evidence type="ECO:0000313" key="2">
    <source>
        <dbReference type="EMBL" id="KAL3827241.1"/>
    </source>
</evidence>
<dbReference type="InterPro" id="IPR002575">
    <property type="entry name" value="Aminoglycoside_PTrfase"/>
</dbReference>
<proteinExistence type="predicted"/>
<name>A0ABD3SRK0_9STRA</name>
<dbReference type="Gene3D" id="3.90.1200.10">
    <property type="match status" value="1"/>
</dbReference>
<evidence type="ECO:0000313" key="3">
    <source>
        <dbReference type="Proteomes" id="UP001530377"/>
    </source>
</evidence>
<keyword evidence="3" id="KW-1185">Reference proteome</keyword>
<dbReference type="Pfam" id="PF01636">
    <property type="entry name" value="APH"/>
    <property type="match status" value="1"/>
</dbReference>
<reference evidence="2 3" key="1">
    <citation type="submission" date="2024-10" db="EMBL/GenBank/DDBJ databases">
        <title>Updated reference genomes for cyclostephanoid diatoms.</title>
        <authorList>
            <person name="Roberts W.R."/>
            <person name="Alverson A.J."/>
        </authorList>
    </citation>
    <scope>NUCLEOTIDE SEQUENCE [LARGE SCALE GENOMIC DNA]</scope>
    <source>
        <strain evidence="2 3">AJA228-03</strain>
    </source>
</reference>
<sequence>MTCEDAVADDKRVKQMLLIDTITRNCASSPHEILQKINHAIHYSGDGSKLEATILSGGCANFSCKVSVDKHPELCVFAKFCFEYAMWNPDRTVHYDLQRVENEYKIMQEMSSKTPDIVVPPLACWDVKHDGQNMKLLLTGWSTGTQFCNQFINGKVDPRIATKLAYSLATLHNIKDFEPDLNSLVKKCMTSRLEYMKAVARVASRCEYPNDRTEEYCATLGEAVITKIMDANIENFNQRDCLIHSDPHVLNILVEAKPSQDKLDEFGPDGTVIICDWEMAMAGPIGKDVGSALSFPIGCMIAHGLSGRIDLNQCIDKYVNTLLDTYLSRIEVDGMTAEGVVSTLRNIFGWCGRFLYFVFYVRNDQEQGRLFPVHSDFMKERLRDSLGVLGLKLMRLSYDNDYVPASTGLEEVRDMFNTLLREEITRGHPLFDLSSSPCSVITVL</sequence>
<dbReference type="EMBL" id="JALLPB020000006">
    <property type="protein sequence ID" value="KAL3827241.1"/>
    <property type="molecule type" value="Genomic_DNA"/>
</dbReference>
<dbReference type="SUPFAM" id="SSF56112">
    <property type="entry name" value="Protein kinase-like (PK-like)"/>
    <property type="match status" value="1"/>
</dbReference>
<dbReference type="AlphaFoldDB" id="A0ABD3SRK0"/>
<protein>
    <recommendedName>
        <fullName evidence="1">Aminoglycoside phosphotransferase domain-containing protein</fullName>
    </recommendedName>
</protein>
<gene>
    <name evidence="2" type="ORF">ACHAXA_004716</name>
</gene>
<feature type="domain" description="Aminoglycoside phosphotransferase" evidence="1">
    <location>
        <begin position="96"/>
        <end position="296"/>
    </location>
</feature>
<evidence type="ECO:0000259" key="1">
    <source>
        <dbReference type="Pfam" id="PF01636"/>
    </source>
</evidence>